<evidence type="ECO:0000313" key="2">
    <source>
        <dbReference type="EMBL" id="MBL4917443.1"/>
    </source>
</evidence>
<dbReference type="EMBL" id="JAESVN010000003">
    <property type="protein sequence ID" value="MBL4917443.1"/>
    <property type="molecule type" value="Genomic_DNA"/>
</dbReference>
<name>A0A8K0VBZ8_9RHOB</name>
<dbReference type="RefSeq" id="WP_202688351.1">
    <property type="nucleotide sequence ID" value="NZ_JAESVN010000003.1"/>
</dbReference>
<evidence type="ECO:0000313" key="3">
    <source>
        <dbReference type="Proteomes" id="UP000648908"/>
    </source>
</evidence>
<accession>A0A8K0VBZ8</accession>
<dbReference type="Proteomes" id="UP000648908">
    <property type="component" value="Unassembled WGS sequence"/>
</dbReference>
<protein>
    <submittedName>
        <fullName evidence="2">Uncharacterized protein</fullName>
    </submittedName>
</protein>
<reference evidence="2" key="1">
    <citation type="submission" date="2021-01" db="EMBL/GenBank/DDBJ databases">
        <title>Tabrizicola alba sp. nov. a motile alkaliphilic bacterium isolated from a soda lake.</title>
        <authorList>
            <person name="Szuroczki S."/>
            <person name="Abbaszade G."/>
            <person name="Schumann P."/>
            <person name="Toth E."/>
        </authorList>
    </citation>
    <scope>NUCLEOTIDE SEQUENCE</scope>
    <source>
        <strain evidence="2">DMG-N-6</strain>
    </source>
</reference>
<gene>
    <name evidence="2" type="ORF">JL811_09440</name>
</gene>
<feature type="region of interest" description="Disordered" evidence="1">
    <location>
        <begin position="1"/>
        <end position="24"/>
    </location>
</feature>
<feature type="region of interest" description="Disordered" evidence="1">
    <location>
        <begin position="164"/>
        <end position="196"/>
    </location>
</feature>
<dbReference type="AlphaFoldDB" id="A0A8K0VBZ8"/>
<proteinExistence type="predicted"/>
<organism evidence="2 3">
    <name type="scientific">Szabonella alba</name>
    <dbReference type="NCBI Taxonomy" id="2804194"/>
    <lineage>
        <taxon>Bacteria</taxon>
        <taxon>Pseudomonadati</taxon>
        <taxon>Pseudomonadota</taxon>
        <taxon>Alphaproteobacteria</taxon>
        <taxon>Rhodobacterales</taxon>
        <taxon>Paracoccaceae</taxon>
        <taxon>Szabonella</taxon>
    </lineage>
</organism>
<keyword evidence="3" id="KW-1185">Reference proteome</keyword>
<sequence>MRNPADSQAEDDDEGPIYEPVKLTPYDRRRNELRELEAKRDAILAQDEITDKDRQRLVVLAPLIERAQQRFDREGERARDDTFRLRRGIDDWRADEGREEYNAKRRKVRLHPNYKLSVLTPDEKKEYERDRRSDANWFKRLRDKGVSEVEITAAYAIRLEEREKAREAQRAANAEEDAAEAELRNHPNFGIMGSAQ</sequence>
<comment type="caution">
    <text evidence="2">The sequence shown here is derived from an EMBL/GenBank/DDBJ whole genome shotgun (WGS) entry which is preliminary data.</text>
</comment>
<evidence type="ECO:0000256" key="1">
    <source>
        <dbReference type="SAM" id="MobiDB-lite"/>
    </source>
</evidence>